<keyword evidence="2" id="KW-1185">Reference proteome</keyword>
<reference evidence="1 2" key="1">
    <citation type="submission" date="2020-08" db="EMBL/GenBank/DDBJ databases">
        <title>Fungal Genomes of the International Space Station.</title>
        <authorList>
            <person name="Seuylemezian A."/>
            <person name="Singh N.K."/>
            <person name="Wood J."/>
            <person name="Venkateswaran K."/>
        </authorList>
    </citation>
    <scope>NUCLEOTIDE SEQUENCE [LARGE SCALE GENOMIC DNA]</scope>
    <source>
        <strain evidence="1 2">S/N-304-OC-R4</strain>
    </source>
</reference>
<name>A0ABS7KRH7_9BACL</name>
<sequence length="45" mass="4626">MKTKLVAIIVLCSITLGGVTPITPVVPIEKQPPVIITTNGHGMGS</sequence>
<gene>
    <name evidence="1" type="ORF">H7T88_26490</name>
</gene>
<proteinExistence type="predicted"/>
<accession>A0ABS7KRH7</accession>
<dbReference type="Proteomes" id="UP000706031">
    <property type="component" value="Unassembled WGS sequence"/>
</dbReference>
<comment type="caution">
    <text evidence="1">The sequence shown here is derived from an EMBL/GenBank/DDBJ whole genome shotgun (WGS) entry which is preliminary data.</text>
</comment>
<organism evidence="1 2">
    <name type="scientific">Paenibacillus cucumis</name>
    <name type="common">ex Kampfer et al. 2016</name>
    <dbReference type="NCBI Taxonomy" id="1776858"/>
    <lineage>
        <taxon>Bacteria</taxon>
        <taxon>Bacillati</taxon>
        <taxon>Bacillota</taxon>
        <taxon>Bacilli</taxon>
        <taxon>Bacillales</taxon>
        <taxon>Paenibacillaceae</taxon>
        <taxon>Paenibacillus</taxon>
    </lineage>
</organism>
<protein>
    <submittedName>
        <fullName evidence="1">Uncharacterized protein</fullName>
    </submittedName>
</protein>
<evidence type="ECO:0000313" key="1">
    <source>
        <dbReference type="EMBL" id="MBY0206777.1"/>
    </source>
</evidence>
<evidence type="ECO:0000313" key="2">
    <source>
        <dbReference type="Proteomes" id="UP000706031"/>
    </source>
</evidence>
<dbReference type="RefSeq" id="WP_221791311.1">
    <property type="nucleotide sequence ID" value="NZ_JACLIC010000049.1"/>
</dbReference>
<dbReference type="EMBL" id="JACLIC010000049">
    <property type="protein sequence ID" value="MBY0206777.1"/>
    <property type="molecule type" value="Genomic_DNA"/>
</dbReference>